<organism evidence="2 3">
    <name type="scientific">Hydrogenothermus marinus</name>
    <dbReference type="NCBI Taxonomy" id="133270"/>
    <lineage>
        <taxon>Bacteria</taxon>
        <taxon>Pseudomonadati</taxon>
        <taxon>Aquificota</taxon>
        <taxon>Aquificia</taxon>
        <taxon>Aquificales</taxon>
        <taxon>Hydrogenothermaceae</taxon>
        <taxon>Hydrogenothermus</taxon>
    </lineage>
</organism>
<comment type="subcellular location">
    <subcellularLocation>
        <location evidence="1">Cell membrane</location>
        <topology evidence="1">Peripheral membrane protein</topology>
        <orientation evidence="1">Cytoplasmic side</orientation>
    </subcellularLocation>
</comment>
<dbReference type="NCBIfam" id="TIGR00278">
    <property type="entry name" value="membrane protein insertion efficiency factor YidD"/>
    <property type="match status" value="1"/>
</dbReference>
<evidence type="ECO:0000313" key="3">
    <source>
        <dbReference type="Proteomes" id="UP000280842"/>
    </source>
</evidence>
<keyword evidence="1" id="KW-1003">Cell membrane</keyword>
<dbReference type="OrthoDB" id="9801753at2"/>
<dbReference type="Proteomes" id="UP000280842">
    <property type="component" value="Unassembled WGS sequence"/>
</dbReference>
<sequence>MKKILINFIKFYQRFISPAFPSSCRYYPTCSHYSIEAIEKYGVLKGSVKAIWRILRCNPFSKGGIDKP</sequence>
<evidence type="ECO:0000313" key="2">
    <source>
        <dbReference type="EMBL" id="RMA93044.1"/>
    </source>
</evidence>
<dbReference type="InterPro" id="IPR002696">
    <property type="entry name" value="Membr_insert_effic_factor_YidD"/>
</dbReference>
<dbReference type="PANTHER" id="PTHR33383:SF1">
    <property type="entry name" value="MEMBRANE PROTEIN INSERTION EFFICIENCY FACTOR-RELATED"/>
    <property type="match status" value="1"/>
</dbReference>
<dbReference type="PANTHER" id="PTHR33383">
    <property type="entry name" value="MEMBRANE PROTEIN INSERTION EFFICIENCY FACTOR-RELATED"/>
    <property type="match status" value="1"/>
</dbReference>
<comment type="function">
    <text evidence="1">Could be involved in insertion of integral membrane proteins into the membrane.</text>
</comment>
<dbReference type="Pfam" id="PF01809">
    <property type="entry name" value="YidD"/>
    <property type="match status" value="1"/>
</dbReference>
<proteinExistence type="inferred from homology"/>
<dbReference type="GO" id="GO:0005886">
    <property type="term" value="C:plasma membrane"/>
    <property type="evidence" value="ECO:0007669"/>
    <property type="project" value="UniProtKB-SubCell"/>
</dbReference>
<name>A0A3M0B981_9AQUI</name>
<dbReference type="HAMAP" id="MF_00386">
    <property type="entry name" value="UPF0161_YidD"/>
    <property type="match status" value="1"/>
</dbReference>
<comment type="similarity">
    <text evidence="1">Belongs to the UPF0161 family.</text>
</comment>
<accession>A0A3M0B981</accession>
<keyword evidence="3" id="KW-1185">Reference proteome</keyword>
<protein>
    <recommendedName>
        <fullName evidence="1">Putative membrane protein insertion efficiency factor</fullName>
    </recommendedName>
</protein>
<keyword evidence="1" id="KW-0472">Membrane</keyword>
<dbReference type="SMART" id="SM01234">
    <property type="entry name" value="Haemolytic"/>
    <property type="match status" value="1"/>
</dbReference>
<dbReference type="EMBL" id="REFO01000015">
    <property type="protein sequence ID" value="RMA93044.1"/>
    <property type="molecule type" value="Genomic_DNA"/>
</dbReference>
<gene>
    <name evidence="2" type="ORF">CLV39_1523</name>
</gene>
<dbReference type="RefSeq" id="WP_121923627.1">
    <property type="nucleotide sequence ID" value="NZ_REFO01000015.1"/>
</dbReference>
<dbReference type="AlphaFoldDB" id="A0A3M0B981"/>
<comment type="caution">
    <text evidence="2">The sequence shown here is derived from an EMBL/GenBank/DDBJ whole genome shotgun (WGS) entry which is preliminary data.</text>
</comment>
<evidence type="ECO:0000256" key="1">
    <source>
        <dbReference type="HAMAP-Rule" id="MF_00386"/>
    </source>
</evidence>
<reference evidence="2 3" key="1">
    <citation type="submission" date="2018-10" db="EMBL/GenBank/DDBJ databases">
        <title>Genomic Encyclopedia of Archaeal and Bacterial Type Strains, Phase II (KMG-II): from individual species to whole genera.</title>
        <authorList>
            <person name="Goeker M."/>
        </authorList>
    </citation>
    <scope>NUCLEOTIDE SEQUENCE [LARGE SCALE GENOMIC DNA]</scope>
    <source>
        <strain evidence="2 3">VM1</strain>
    </source>
</reference>